<sequence length="208" mass="22021">MSVNPEAVDRRAALKAKSRKAILDAAAALMRERRSTNFSVDELAAAADVSRRTVFNHFDSLEAVVTAVAGHMLVDIVDAMEAEAASGDGATVLDDLAAAASADHLVPTVAYLIEILGGVPEHPDERGAVLMQRALALFTAQMPAAITRRHPHVDELDVALLVAAYSGGLLGLVERWAAATGGTDTPESQRLWNDLLARLVLVLREPAA</sequence>
<keyword evidence="3" id="KW-0804">Transcription</keyword>
<dbReference type="PRINTS" id="PR00455">
    <property type="entry name" value="HTHTETR"/>
</dbReference>
<evidence type="ECO:0000259" key="5">
    <source>
        <dbReference type="PROSITE" id="PS50977"/>
    </source>
</evidence>
<dbReference type="AlphaFoldDB" id="A0A9X3SRU1"/>
<organism evidence="6 7">
    <name type="scientific">Glycomyces luteolus</name>
    <dbReference type="NCBI Taxonomy" id="2670330"/>
    <lineage>
        <taxon>Bacteria</taxon>
        <taxon>Bacillati</taxon>
        <taxon>Actinomycetota</taxon>
        <taxon>Actinomycetes</taxon>
        <taxon>Glycomycetales</taxon>
        <taxon>Glycomycetaceae</taxon>
        <taxon>Glycomyces</taxon>
    </lineage>
</organism>
<dbReference type="InterPro" id="IPR050109">
    <property type="entry name" value="HTH-type_TetR-like_transc_reg"/>
</dbReference>
<comment type="caution">
    <text evidence="6">The sequence shown here is derived from an EMBL/GenBank/DDBJ whole genome shotgun (WGS) entry which is preliminary data.</text>
</comment>
<dbReference type="SUPFAM" id="SSF46689">
    <property type="entry name" value="Homeodomain-like"/>
    <property type="match status" value="1"/>
</dbReference>
<feature type="domain" description="HTH tetR-type" evidence="5">
    <location>
        <begin position="16"/>
        <end position="76"/>
    </location>
</feature>
<keyword evidence="2 4" id="KW-0238">DNA-binding</keyword>
<proteinExistence type="predicted"/>
<dbReference type="GO" id="GO:0003700">
    <property type="term" value="F:DNA-binding transcription factor activity"/>
    <property type="evidence" value="ECO:0007669"/>
    <property type="project" value="TreeGrafter"/>
</dbReference>
<accession>A0A9X3SRU1</accession>
<keyword evidence="1" id="KW-0805">Transcription regulation</keyword>
<name>A0A9X3SRU1_9ACTN</name>
<dbReference type="InterPro" id="IPR009057">
    <property type="entry name" value="Homeodomain-like_sf"/>
</dbReference>
<dbReference type="PANTHER" id="PTHR30055:SF234">
    <property type="entry name" value="HTH-TYPE TRANSCRIPTIONAL REGULATOR BETI"/>
    <property type="match status" value="1"/>
</dbReference>
<evidence type="ECO:0000256" key="3">
    <source>
        <dbReference type="ARBA" id="ARBA00023163"/>
    </source>
</evidence>
<reference evidence="6" key="1">
    <citation type="submission" date="2022-12" db="EMBL/GenBank/DDBJ databases">
        <title>Gycomyces niveus sp.nov.,a novel actinomycete isolated from soil in Shouguan.</title>
        <authorList>
            <person name="Yang X."/>
        </authorList>
    </citation>
    <scope>NUCLEOTIDE SEQUENCE</scope>
    <source>
        <strain evidence="6">NEAU-A15</strain>
    </source>
</reference>
<evidence type="ECO:0000256" key="1">
    <source>
        <dbReference type="ARBA" id="ARBA00023015"/>
    </source>
</evidence>
<dbReference type="Gene3D" id="1.10.357.10">
    <property type="entry name" value="Tetracycline Repressor, domain 2"/>
    <property type="match status" value="1"/>
</dbReference>
<evidence type="ECO:0000256" key="4">
    <source>
        <dbReference type="PROSITE-ProRule" id="PRU00335"/>
    </source>
</evidence>
<keyword evidence="7" id="KW-1185">Reference proteome</keyword>
<dbReference type="InterPro" id="IPR001647">
    <property type="entry name" value="HTH_TetR"/>
</dbReference>
<dbReference type="Proteomes" id="UP001146067">
    <property type="component" value="Unassembled WGS sequence"/>
</dbReference>
<dbReference type="Pfam" id="PF00440">
    <property type="entry name" value="TetR_N"/>
    <property type="match status" value="1"/>
</dbReference>
<protein>
    <submittedName>
        <fullName evidence="6">TetR/AcrR family transcriptional regulator</fullName>
    </submittedName>
</protein>
<evidence type="ECO:0000313" key="6">
    <source>
        <dbReference type="EMBL" id="MDA1360344.1"/>
    </source>
</evidence>
<evidence type="ECO:0000256" key="2">
    <source>
        <dbReference type="ARBA" id="ARBA00023125"/>
    </source>
</evidence>
<evidence type="ECO:0000313" key="7">
    <source>
        <dbReference type="Proteomes" id="UP001146067"/>
    </source>
</evidence>
<dbReference type="PANTHER" id="PTHR30055">
    <property type="entry name" value="HTH-TYPE TRANSCRIPTIONAL REGULATOR RUTR"/>
    <property type="match status" value="1"/>
</dbReference>
<dbReference type="GO" id="GO:0000976">
    <property type="term" value="F:transcription cis-regulatory region binding"/>
    <property type="evidence" value="ECO:0007669"/>
    <property type="project" value="TreeGrafter"/>
</dbReference>
<feature type="DNA-binding region" description="H-T-H motif" evidence="4">
    <location>
        <begin position="39"/>
        <end position="58"/>
    </location>
</feature>
<dbReference type="EMBL" id="JAPZVP010000008">
    <property type="protein sequence ID" value="MDA1360344.1"/>
    <property type="molecule type" value="Genomic_DNA"/>
</dbReference>
<dbReference type="RefSeq" id="WP_270110271.1">
    <property type="nucleotide sequence ID" value="NZ_JAPZVP010000008.1"/>
</dbReference>
<dbReference type="PROSITE" id="PS50977">
    <property type="entry name" value="HTH_TETR_2"/>
    <property type="match status" value="1"/>
</dbReference>
<gene>
    <name evidence="6" type="ORF">O1R50_11970</name>
</gene>